<sequence length="46" mass="4904">MCEGKPFSSLPSMGRVARRAGWGDYKHPLRLASLGTSPIEGEEGGN</sequence>
<proteinExistence type="predicted"/>
<dbReference type="Proteomes" id="UP000323300">
    <property type="component" value="Unassembled WGS sequence"/>
</dbReference>
<evidence type="ECO:0000313" key="1">
    <source>
        <dbReference type="EMBL" id="SFL18471.1"/>
    </source>
</evidence>
<dbReference type="EMBL" id="FOSL01000050">
    <property type="protein sequence ID" value="SFL18471.1"/>
    <property type="molecule type" value="Genomic_DNA"/>
</dbReference>
<reference evidence="1 2" key="1">
    <citation type="submission" date="2016-10" db="EMBL/GenBank/DDBJ databases">
        <authorList>
            <person name="Varghese N."/>
            <person name="Submissions S."/>
        </authorList>
    </citation>
    <scope>NUCLEOTIDE SEQUENCE [LARGE SCALE GENOMIC DNA]</scope>
    <source>
        <strain evidence="1 2">DSM 21822</strain>
    </source>
</reference>
<gene>
    <name evidence="1" type="ORF">SAMN04488498_1506</name>
</gene>
<dbReference type="AlphaFoldDB" id="A0A1I4FPG4"/>
<keyword evidence="2" id="KW-1185">Reference proteome</keyword>
<evidence type="ECO:0000313" key="2">
    <source>
        <dbReference type="Proteomes" id="UP000323300"/>
    </source>
</evidence>
<protein>
    <submittedName>
        <fullName evidence="1">Uncharacterized protein</fullName>
    </submittedName>
</protein>
<accession>A0A1I4FPG4</accession>
<name>A0A1I4FPG4_9HYPH</name>
<organism evidence="1 2">
    <name type="scientific">Neomesorhizobium albiziae</name>
    <dbReference type="NCBI Taxonomy" id="335020"/>
    <lineage>
        <taxon>Bacteria</taxon>
        <taxon>Pseudomonadati</taxon>
        <taxon>Pseudomonadota</taxon>
        <taxon>Alphaproteobacteria</taxon>
        <taxon>Hyphomicrobiales</taxon>
        <taxon>Phyllobacteriaceae</taxon>
        <taxon>Neomesorhizobium</taxon>
    </lineage>
</organism>